<proteinExistence type="predicted"/>
<dbReference type="RefSeq" id="WP_109620068.1">
    <property type="nucleotide sequence ID" value="NZ_QGDO01000004.1"/>
</dbReference>
<sequence length="164" mass="19176">MKIPVGLKRTATLCVLKHGQKFLLLKRLKEPNKDMYTPVGGKLDPFESPLKAAIRETFEETGIEVKHMKYCGLLTESSPTKYNWTNYVYLAEIDMMAPPPCNEGTLKWIDFSEVLSVPTPKTDWFIYKYILEERHFSFNAEFDENIELLSMVEEIEEIEVYRKK</sequence>
<protein>
    <submittedName>
        <fullName evidence="3">8-oxo-dGTP diphosphatase</fullName>
    </submittedName>
</protein>
<dbReference type="PRINTS" id="PR01402">
    <property type="entry name" value="MUTATORMUTX"/>
</dbReference>
<keyword evidence="4" id="KW-1185">Reference proteome</keyword>
<dbReference type="InterPro" id="IPR015797">
    <property type="entry name" value="NUDIX_hydrolase-like_dom_sf"/>
</dbReference>
<dbReference type="PANTHER" id="PTHR43736:SF1">
    <property type="entry name" value="DIHYDRONEOPTERIN TRIPHOSPHATE DIPHOSPHATASE"/>
    <property type="match status" value="1"/>
</dbReference>
<dbReference type="PROSITE" id="PS51462">
    <property type="entry name" value="NUDIX"/>
    <property type="match status" value="1"/>
</dbReference>
<dbReference type="Pfam" id="PF00293">
    <property type="entry name" value="NUDIX"/>
    <property type="match status" value="1"/>
</dbReference>
<dbReference type="SUPFAM" id="SSF55811">
    <property type="entry name" value="Nudix"/>
    <property type="match status" value="1"/>
</dbReference>
<accession>A0A315Z870</accession>
<keyword evidence="1" id="KW-0378">Hydrolase</keyword>
<gene>
    <name evidence="3" type="ORF">BC781_104332</name>
</gene>
<comment type="caution">
    <text evidence="3">The sequence shown here is derived from an EMBL/GenBank/DDBJ whole genome shotgun (WGS) entry which is preliminary data.</text>
</comment>
<dbReference type="InterPro" id="IPR020084">
    <property type="entry name" value="NUDIX_hydrolase_CS"/>
</dbReference>
<dbReference type="PROSITE" id="PS00893">
    <property type="entry name" value="NUDIX_BOX"/>
    <property type="match status" value="1"/>
</dbReference>
<dbReference type="Proteomes" id="UP000245535">
    <property type="component" value="Unassembled WGS sequence"/>
</dbReference>
<evidence type="ECO:0000313" key="4">
    <source>
        <dbReference type="Proteomes" id="UP000245535"/>
    </source>
</evidence>
<evidence type="ECO:0000259" key="2">
    <source>
        <dbReference type="PROSITE" id="PS51462"/>
    </source>
</evidence>
<evidence type="ECO:0000313" key="3">
    <source>
        <dbReference type="EMBL" id="PWJ41057.1"/>
    </source>
</evidence>
<feature type="domain" description="Nudix hydrolase" evidence="2">
    <location>
        <begin position="7"/>
        <end position="132"/>
    </location>
</feature>
<dbReference type="CDD" id="cd18886">
    <property type="entry name" value="NUDIX_MutT_Nudt1"/>
    <property type="match status" value="1"/>
</dbReference>
<dbReference type="PANTHER" id="PTHR43736">
    <property type="entry name" value="ADP-RIBOSE PYROPHOSPHATASE"/>
    <property type="match status" value="1"/>
</dbReference>
<organism evidence="3 4">
    <name type="scientific">Sediminitomix flava</name>
    <dbReference type="NCBI Taxonomy" id="379075"/>
    <lineage>
        <taxon>Bacteria</taxon>
        <taxon>Pseudomonadati</taxon>
        <taxon>Bacteroidota</taxon>
        <taxon>Cytophagia</taxon>
        <taxon>Cytophagales</taxon>
        <taxon>Flammeovirgaceae</taxon>
        <taxon>Sediminitomix</taxon>
    </lineage>
</organism>
<evidence type="ECO:0000256" key="1">
    <source>
        <dbReference type="ARBA" id="ARBA00022801"/>
    </source>
</evidence>
<dbReference type="GO" id="GO:0008413">
    <property type="term" value="F:8-oxo-7,8-dihydroguanosine triphosphate pyrophosphatase activity"/>
    <property type="evidence" value="ECO:0007669"/>
    <property type="project" value="InterPro"/>
</dbReference>
<dbReference type="EMBL" id="QGDO01000004">
    <property type="protein sequence ID" value="PWJ41057.1"/>
    <property type="molecule type" value="Genomic_DNA"/>
</dbReference>
<reference evidence="3 4" key="1">
    <citation type="submission" date="2018-03" db="EMBL/GenBank/DDBJ databases">
        <title>Genomic Encyclopedia of Archaeal and Bacterial Type Strains, Phase II (KMG-II): from individual species to whole genera.</title>
        <authorList>
            <person name="Goeker M."/>
        </authorList>
    </citation>
    <scope>NUCLEOTIDE SEQUENCE [LARGE SCALE GENOMIC DNA]</scope>
    <source>
        <strain evidence="3 4">DSM 28229</strain>
    </source>
</reference>
<dbReference type="InterPro" id="IPR003562">
    <property type="entry name" value="Mutator_MutX_prot"/>
</dbReference>
<dbReference type="Gene3D" id="3.90.79.10">
    <property type="entry name" value="Nucleoside Triphosphate Pyrophosphohydrolase"/>
    <property type="match status" value="1"/>
</dbReference>
<dbReference type="AlphaFoldDB" id="A0A315Z870"/>
<dbReference type="InterPro" id="IPR000086">
    <property type="entry name" value="NUDIX_hydrolase_dom"/>
</dbReference>
<dbReference type="GO" id="GO:0006281">
    <property type="term" value="P:DNA repair"/>
    <property type="evidence" value="ECO:0007669"/>
    <property type="project" value="InterPro"/>
</dbReference>
<name>A0A315Z870_SEDFL</name>
<dbReference type="OrthoDB" id="9804563at2"/>